<reference evidence="3" key="1">
    <citation type="journal article" date="2021" name="PeerJ">
        <title>Extensive microbial diversity within the chicken gut microbiome revealed by metagenomics and culture.</title>
        <authorList>
            <person name="Gilroy R."/>
            <person name="Ravi A."/>
            <person name="Getino M."/>
            <person name="Pursley I."/>
            <person name="Horton D.L."/>
            <person name="Alikhan N.F."/>
            <person name="Baker D."/>
            <person name="Gharbi K."/>
            <person name="Hall N."/>
            <person name="Watson M."/>
            <person name="Adriaenssens E.M."/>
            <person name="Foster-Nyarko E."/>
            <person name="Jarju S."/>
            <person name="Secka A."/>
            <person name="Antonio M."/>
            <person name="Oren A."/>
            <person name="Chaudhuri R.R."/>
            <person name="La Ragione R."/>
            <person name="Hildebrand F."/>
            <person name="Pallen M.J."/>
        </authorList>
    </citation>
    <scope>NUCLEOTIDE SEQUENCE</scope>
    <source>
        <strain evidence="3">ChiHcolR34-3080</strain>
    </source>
</reference>
<dbReference type="SMART" id="SM00966">
    <property type="entry name" value="SpoVT_AbrB"/>
    <property type="match status" value="1"/>
</dbReference>
<evidence type="ECO:0000313" key="4">
    <source>
        <dbReference type="Proteomes" id="UP000823933"/>
    </source>
</evidence>
<reference evidence="3" key="2">
    <citation type="submission" date="2021-04" db="EMBL/GenBank/DDBJ databases">
        <authorList>
            <person name="Gilroy R."/>
        </authorList>
    </citation>
    <scope>NUCLEOTIDE SEQUENCE</scope>
    <source>
        <strain evidence="3">ChiHcolR34-3080</strain>
    </source>
</reference>
<dbReference type="AlphaFoldDB" id="A0A9D1QAT3"/>
<dbReference type="Pfam" id="PF04014">
    <property type="entry name" value="MazE_antitoxin"/>
    <property type="match status" value="1"/>
</dbReference>
<dbReference type="PANTHER" id="PTHR46558">
    <property type="entry name" value="TRACRIPTIONAL REGULATORY PROTEIN-RELATED-RELATED"/>
    <property type="match status" value="1"/>
</dbReference>
<keyword evidence="1" id="KW-0238">DNA-binding</keyword>
<dbReference type="Gene3D" id="2.10.260.10">
    <property type="match status" value="1"/>
</dbReference>
<dbReference type="NCBIfam" id="TIGR01439">
    <property type="entry name" value="lp_hng_hel_AbrB"/>
    <property type="match status" value="1"/>
</dbReference>
<dbReference type="InterPro" id="IPR010982">
    <property type="entry name" value="Lambda_DNA-bd_dom_sf"/>
</dbReference>
<dbReference type="EMBL" id="DXHQ01000113">
    <property type="protein sequence ID" value="HIW09668.1"/>
    <property type="molecule type" value="Genomic_DNA"/>
</dbReference>
<dbReference type="SMART" id="SM00530">
    <property type="entry name" value="HTH_XRE"/>
    <property type="match status" value="1"/>
</dbReference>
<dbReference type="PROSITE" id="PS50943">
    <property type="entry name" value="HTH_CROC1"/>
    <property type="match status" value="1"/>
</dbReference>
<feature type="domain" description="HTH cro/C1-type" evidence="2">
    <location>
        <begin position="12"/>
        <end position="66"/>
    </location>
</feature>
<evidence type="ECO:0000313" key="3">
    <source>
        <dbReference type="EMBL" id="HIW09668.1"/>
    </source>
</evidence>
<name>A0A9D1QAT3_9FIRM</name>
<accession>A0A9D1QAT3</accession>
<dbReference type="SUPFAM" id="SSF47413">
    <property type="entry name" value="lambda repressor-like DNA-binding domains"/>
    <property type="match status" value="1"/>
</dbReference>
<gene>
    <name evidence="3" type="ORF">H9890_09760</name>
</gene>
<dbReference type="Proteomes" id="UP000823933">
    <property type="component" value="Unassembled WGS sequence"/>
</dbReference>
<dbReference type="Gene3D" id="1.10.260.40">
    <property type="entry name" value="lambda repressor-like DNA-binding domains"/>
    <property type="match status" value="1"/>
</dbReference>
<evidence type="ECO:0000259" key="2">
    <source>
        <dbReference type="PROSITE" id="PS50943"/>
    </source>
</evidence>
<dbReference type="CDD" id="cd00093">
    <property type="entry name" value="HTH_XRE"/>
    <property type="match status" value="1"/>
</dbReference>
<dbReference type="Pfam" id="PF01381">
    <property type="entry name" value="HTH_3"/>
    <property type="match status" value="1"/>
</dbReference>
<proteinExistence type="predicted"/>
<dbReference type="InterPro" id="IPR007159">
    <property type="entry name" value="SpoVT-AbrB_dom"/>
</dbReference>
<dbReference type="GO" id="GO:0003677">
    <property type="term" value="F:DNA binding"/>
    <property type="evidence" value="ECO:0007669"/>
    <property type="project" value="UniProtKB-KW"/>
</dbReference>
<dbReference type="SUPFAM" id="SSF89447">
    <property type="entry name" value="AbrB/MazE/MraZ-like"/>
    <property type="match status" value="1"/>
</dbReference>
<sequence length="154" mass="17240">MKDKKINISRNLIYLRRRNHLTIEQVAGEIGVSRQAVSKWESGETLPDLLNCDMLARLYSVSVDDLIYFDGEDPTGIPPRDKHIFGTTVVGARGQVVIPKAARDMLELKEGDRLVVLGDSSPENRGIALIHADSFLQAAKEVYDMFYPKQEGKP</sequence>
<protein>
    <submittedName>
        <fullName evidence="3">Helix-turn-helix domain-containing protein</fullName>
    </submittedName>
</protein>
<dbReference type="PANTHER" id="PTHR46558:SF11">
    <property type="entry name" value="HTH-TYPE TRANSCRIPTIONAL REGULATOR XRE"/>
    <property type="match status" value="1"/>
</dbReference>
<evidence type="ECO:0000256" key="1">
    <source>
        <dbReference type="ARBA" id="ARBA00023125"/>
    </source>
</evidence>
<dbReference type="InterPro" id="IPR037914">
    <property type="entry name" value="SpoVT-AbrB_sf"/>
</dbReference>
<organism evidence="3 4">
    <name type="scientific">Candidatus Faecalibacterium intestinigallinarum</name>
    <dbReference type="NCBI Taxonomy" id="2838581"/>
    <lineage>
        <taxon>Bacteria</taxon>
        <taxon>Bacillati</taxon>
        <taxon>Bacillota</taxon>
        <taxon>Clostridia</taxon>
        <taxon>Eubacteriales</taxon>
        <taxon>Oscillospiraceae</taxon>
        <taxon>Faecalibacterium</taxon>
    </lineage>
</organism>
<comment type="caution">
    <text evidence="3">The sequence shown here is derived from an EMBL/GenBank/DDBJ whole genome shotgun (WGS) entry which is preliminary data.</text>
</comment>
<dbReference type="InterPro" id="IPR001387">
    <property type="entry name" value="Cro/C1-type_HTH"/>
</dbReference>